<dbReference type="SMART" id="SM00257">
    <property type="entry name" value="LysM"/>
    <property type="match status" value="1"/>
</dbReference>
<protein>
    <submittedName>
        <fullName evidence="2">DUF3794 domain-containing protein</fullName>
    </submittedName>
</protein>
<gene>
    <name evidence="2" type="ORF">KQI42_03305</name>
</gene>
<sequence length="515" mass="59517">MAMELVKDVLKVEELKGYQETQTLIETEIYLNQLKPDIEKLLWTDGKVEILNTKIIRDKIITNGIVRFKSVYKSKEEEVNIYTLETTADFRQEIEIEGITEEMAAEVKANLEYIDEEIKDERKVSLKAVVNLIGKVEQTNTIEIIKEIKEGLNLQVLREKIKYKDVYGKEDSYALVKEAFEVEEYMPPIEDILKVSIHAYEKESTLVEDRIIVSGVVEASIIYYGENRLNSVKKELPFNHFLDMPGALRESECQVDMEVVDGEYEIRENMNGDYKVLDLESKIRITGKVYEEKEKEVIVDAYSTKKKINLEKEEIKVIENIKDITHREKVEKDLNGKAIKEVYGIDGTPIILDSRYLEEKIVVEGILSLNLFYLEEGTEEISTLKEEVPFKSYISTEELKQNIAINVEASLETLDYSLKNDNLSIDASIKNRVLVNREKKTNIINKIEETDEIIDKKNRPSITVYIVQKGDVLWDIAKRYNTTVEEIVLSNNINNPSILMPGEKIIIEKNVDFAF</sequence>
<dbReference type="EMBL" id="JAHLPM010000002">
    <property type="protein sequence ID" value="MBU5437021.1"/>
    <property type="molecule type" value="Genomic_DNA"/>
</dbReference>
<dbReference type="InterPro" id="IPR018392">
    <property type="entry name" value="LysM"/>
</dbReference>
<dbReference type="PROSITE" id="PS51782">
    <property type="entry name" value="LYSM"/>
    <property type="match status" value="1"/>
</dbReference>
<keyword evidence="3" id="KW-1185">Reference proteome</keyword>
<organism evidence="2 3">
    <name type="scientific">Tissierella simiarum</name>
    <dbReference type="NCBI Taxonomy" id="2841534"/>
    <lineage>
        <taxon>Bacteria</taxon>
        <taxon>Bacillati</taxon>
        <taxon>Bacillota</taxon>
        <taxon>Tissierellia</taxon>
        <taxon>Tissierellales</taxon>
        <taxon>Tissierellaceae</taxon>
        <taxon>Tissierella</taxon>
    </lineage>
</organism>
<dbReference type="InterPro" id="IPR024300">
    <property type="entry name" value="SipL_SPOCS_dom"/>
</dbReference>
<evidence type="ECO:0000313" key="2">
    <source>
        <dbReference type="EMBL" id="MBU5437021.1"/>
    </source>
</evidence>
<name>A0ABS6E2F6_9FIRM</name>
<proteinExistence type="predicted"/>
<evidence type="ECO:0000259" key="1">
    <source>
        <dbReference type="PROSITE" id="PS51782"/>
    </source>
</evidence>
<reference evidence="2 3" key="1">
    <citation type="submission" date="2021-06" db="EMBL/GenBank/DDBJ databases">
        <authorList>
            <person name="Sun Q."/>
            <person name="Li D."/>
        </authorList>
    </citation>
    <scope>NUCLEOTIDE SEQUENCE [LARGE SCALE GENOMIC DNA]</scope>
    <source>
        <strain evidence="2 3">MSJ-40</strain>
    </source>
</reference>
<dbReference type="Proteomes" id="UP000749471">
    <property type="component" value="Unassembled WGS sequence"/>
</dbReference>
<accession>A0ABS6E2F6</accession>
<feature type="domain" description="LysM" evidence="1">
    <location>
        <begin position="463"/>
        <end position="507"/>
    </location>
</feature>
<dbReference type="CDD" id="cd00118">
    <property type="entry name" value="LysM"/>
    <property type="match status" value="1"/>
</dbReference>
<evidence type="ECO:0000313" key="3">
    <source>
        <dbReference type="Proteomes" id="UP000749471"/>
    </source>
</evidence>
<comment type="caution">
    <text evidence="2">The sequence shown here is derived from an EMBL/GenBank/DDBJ whole genome shotgun (WGS) entry which is preliminary data.</text>
</comment>
<dbReference type="Pfam" id="PF01476">
    <property type="entry name" value="LysM"/>
    <property type="match status" value="1"/>
</dbReference>
<dbReference type="RefSeq" id="WP_216516719.1">
    <property type="nucleotide sequence ID" value="NZ_JAHLPM010000002.1"/>
</dbReference>
<dbReference type="Pfam" id="PF12673">
    <property type="entry name" value="SipL"/>
    <property type="match status" value="3"/>
</dbReference>